<organism evidence="1 2">
    <name type="scientific">Clostridium tanneri</name>
    <dbReference type="NCBI Taxonomy" id="3037988"/>
    <lineage>
        <taxon>Bacteria</taxon>
        <taxon>Bacillati</taxon>
        <taxon>Bacillota</taxon>
        <taxon>Clostridia</taxon>
        <taxon>Eubacteriales</taxon>
        <taxon>Clostridiaceae</taxon>
        <taxon>Clostridium</taxon>
    </lineage>
</organism>
<evidence type="ECO:0000313" key="1">
    <source>
        <dbReference type="EMBL" id="MDW8803224.1"/>
    </source>
</evidence>
<proteinExistence type="predicted"/>
<reference evidence="1 2" key="1">
    <citation type="submission" date="2023-04" db="EMBL/GenBank/DDBJ databases">
        <title>Clostridium tannerae sp. nov., isolated from the fecal material of an alpaca.</title>
        <authorList>
            <person name="Miller S."/>
            <person name="Hendry M."/>
            <person name="King J."/>
            <person name="Sankaranarayanan K."/>
            <person name="Lawson P.A."/>
        </authorList>
    </citation>
    <scope>NUCLEOTIDE SEQUENCE [LARGE SCALE GENOMIC DNA]</scope>
    <source>
        <strain evidence="1 2">A1-XYC3</strain>
    </source>
</reference>
<keyword evidence="2" id="KW-1185">Reference proteome</keyword>
<sequence length="260" mass="30442">MSGNYSLNGLIRNFNYSSSDLTEGEILSLYTNKSVRYSYDNLGRLQRKIINIGRTNFQTQYAYVSVTGKEEGATVNRLSFVQNQLAPINYWYDENGNITRILENGKNIRYFYNELNELIQEDNEILNKTVIYTYDSGGNIVSKQDKINGIWQIPISYLYETPWKDKLTNYNKNEITYDTIGNPKTYAGYTYSWEEGRRLTSIIGNNINAFFKYNDSGIRTHKKVNGVTTKYHLIGDRVTYEYTEDANHVIKDRIYYRYDN</sequence>
<protein>
    <submittedName>
        <fullName evidence="1">Cell wall associated protein</fullName>
    </submittedName>
</protein>
<name>A0ABU4JYJ4_9CLOT</name>
<dbReference type="Gene3D" id="2.180.10.10">
    <property type="entry name" value="RHS repeat-associated core"/>
    <property type="match status" value="1"/>
</dbReference>
<evidence type="ECO:0000313" key="2">
    <source>
        <dbReference type="Proteomes" id="UP001281656"/>
    </source>
</evidence>
<dbReference type="Proteomes" id="UP001281656">
    <property type="component" value="Unassembled WGS sequence"/>
</dbReference>
<accession>A0ABU4JYJ4</accession>
<gene>
    <name evidence="1" type="ORF">P8V03_19030</name>
</gene>
<comment type="caution">
    <text evidence="1">The sequence shown here is derived from an EMBL/GenBank/DDBJ whole genome shotgun (WGS) entry which is preliminary data.</text>
</comment>
<dbReference type="EMBL" id="JARUJP010000082">
    <property type="protein sequence ID" value="MDW8803224.1"/>
    <property type="molecule type" value="Genomic_DNA"/>
</dbReference>
<feature type="non-terminal residue" evidence="1">
    <location>
        <position position="260"/>
    </location>
</feature>